<keyword evidence="5" id="KW-1185">Reference proteome</keyword>
<dbReference type="PROSITE" id="PS00330">
    <property type="entry name" value="HEMOLYSIN_CALCIUM"/>
    <property type="match status" value="1"/>
</dbReference>
<proteinExistence type="predicted"/>
<dbReference type="InterPro" id="IPR050557">
    <property type="entry name" value="RTX_toxin/Mannuronan_C5-epim"/>
</dbReference>
<dbReference type="RefSeq" id="WP_345338508.1">
    <property type="nucleotide sequence ID" value="NZ_BAABLI010000005.1"/>
</dbReference>
<reference evidence="5" key="1">
    <citation type="journal article" date="2019" name="Int. J. Syst. Evol. Microbiol.">
        <title>The Global Catalogue of Microorganisms (GCM) 10K type strain sequencing project: providing services to taxonomists for standard genome sequencing and annotation.</title>
        <authorList>
            <consortium name="The Broad Institute Genomics Platform"/>
            <consortium name="The Broad Institute Genome Sequencing Center for Infectious Disease"/>
            <person name="Wu L."/>
            <person name="Ma J."/>
        </authorList>
    </citation>
    <scope>NUCLEOTIDE SEQUENCE [LARGE SCALE GENOMIC DNA]</scope>
    <source>
        <strain evidence="5">CGMCC 1.10992</strain>
    </source>
</reference>
<dbReference type="SUPFAM" id="SSF51120">
    <property type="entry name" value="beta-Roll"/>
    <property type="match status" value="1"/>
</dbReference>
<evidence type="ECO:0000256" key="1">
    <source>
        <dbReference type="ARBA" id="ARBA00004613"/>
    </source>
</evidence>
<comment type="caution">
    <text evidence="4">The sequence shown here is derived from an EMBL/GenBank/DDBJ whole genome shotgun (WGS) entry which is preliminary data.</text>
</comment>
<keyword evidence="2" id="KW-0964">Secreted</keyword>
<evidence type="ECO:0000313" key="4">
    <source>
        <dbReference type="EMBL" id="MFD2095348.1"/>
    </source>
</evidence>
<dbReference type="Proteomes" id="UP001597380">
    <property type="component" value="Unassembled WGS sequence"/>
</dbReference>
<gene>
    <name evidence="4" type="ORF">ACFSJ3_05065</name>
</gene>
<evidence type="ECO:0000313" key="5">
    <source>
        <dbReference type="Proteomes" id="UP001597380"/>
    </source>
</evidence>
<name>A0ABW4XLQ4_9GAMM</name>
<dbReference type="EMBL" id="JBHUHT010000008">
    <property type="protein sequence ID" value="MFD2095348.1"/>
    <property type="molecule type" value="Genomic_DNA"/>
</dbReference>
<dbReference type="InterPro" id="IPR018511">
    <property type="entry name" value="Hemolysin-typ_Ca-bd_CS"/>
</dbReference>
<dbReference type="InterPro" id="IPR011049">
    <property type="entry name" value="Serralysin-like_metalloprot_C"/>
</dbReference>
<dbReference type="Pfam" id="PF00353">
    <property type="entry name" value="HemolysinCabind"/>
    <property type="match status" value="1"/>
</dbReference>
<comment type="subcellular location">
    <subcellularLocation>
        <location evidence="1">Secreted</location>
    </subcellularLocation>
</comment>
<organism evidence="4 5">
    <name type="scientific">Corallincola platygyrae</name>
    <dbReference type="NCBI Taxonomy" id="1193278"/>
    <lineage>
        <taxon>Bacteria</taxon>
        <taxon>Pseudomonadati</taxon>
        <taxon>Pseudomonadota</taxon>
        <taxon>Gammaproteobacteria</taxon>
        <taxon>Alteromonadales</taxon>
        <taxon>Psychromonadaceae</taxon>
        <taxon>Corallincola</taxon>
    </lineage>
</organism>
<accession>A0ABW4XLQ4</accession>
<dbReference type="PANTHER" id="PTHR38340">
    <property type="entry name" value="S-LAYER PROTEIN"/>
    <property type="match status" value="1"/>
</dbReference>
<dbReference type="InterPro" id="IPR001343">
    <property type="entry name" value="Hemolysn_Ca-bd"/>
</dbReference>
<evidence type="ECO:0000256" key="2">
    <source>
        <dbReference type="ARBA" id="ARBA00022525"/>
    </source>
</evidence>
<dbReference type="PRINTS" id="PR00313">
    <property type="entry name" value="CABNDNGRPT"/>
</dbReference>
<keyword evidence="3" id="KW-0106">Calcium</keyword>
<sequence length="276" mass="29825">MVWIWRGVLNCAAASAFIGLLVMFGEADNVVKVCGENARILAAEEISKNSFFGAAETIEESSIYECRHDGETVGFIQSDQLWVDCKKSCSVLLSSEGLSGDLTLYRVDRRNDSWHEIHTWHGAAKYISRINVNGSAYDDVIVIDDDMTRCIDVRMDGLSGKDLLKGGCGNDLIYGSGGDDMILAQTGNDEIYGGTGNDRIWAGHGADEIFGQAGRDIIHGADSNDFVQGVDGEGLFLGEPGNLSLSGLLEKQAVRLKQRQLLSSASLSGSESLDFE</sequence>
<dbReference type="PANTHER" id="PTHR38340:SF1">
    <property type="entry name" value="S-LAYER PROTEIN"/>
    <property type="match status" value="1"/>
</dbReference>
<dbReference type="Gene3D" id="2.150.10.10">
    <property type="entry name" value="Serralysin-like metalloprotease, C-terminal"/>
    <property type="match status" value="1"/>
</dbReference>
<protein>
    <submittedName>
        <fullName evidence="4">Calcium-binding protein</fullName>
    </submittedName>
</protein>
<evidence type="ECO:0000256" key="3">
    <source>
        <dbReference type="ARBA" id="ARBA00022837"/>
    </source>
</evidence>